<organism evidence="6 7">
    <name type="scientific">Solanum bulbocastanum</name>
    <name type="common">Wild potato</name>
    <dbReference type="NCBI Taxonomy" id="147425"/>
    <lineage>
        <taxon>Eukaryota</taxon>
        <taxon>Viridiplantae</taxon>
        <taxon>Streptophyta</taxon>
        <taxon>Embryophyta</taxon>
        <taxon>Tracheophyta</taxon>
        <taxon>Spermatophyta</taxon>
        <taxon>Magnoliopsida</taxon>
        <taxon>eudicotyledons</taxon>
        <taxon>Gunneridae</taxon>
        <taxon>Pentapetalae</taxon>
        <taxon>asterids</taxon>
        <taxon>lamiids</taxon>
        <taxon>Solanales</taxon>
        <taxon>Solanaceae</taxon>
        <taxon>Solanoideae</taxon>
        <taxon>Solaneae</taxon>
        <taxon>Solanum</taxon>
    </lineage>
</organism>
<evidence type="ECO:0000313" key="7">
    <source>
        <dbReference type="Proteomes" id="UP001371456"/>
    </source>
</evidence>
<evidence type="ECO:0000256" key="1">
    <source>
        <dbReference type="ARBA" id="ARBA00022614"/>
    </source>
</evidence>
<keyword evidence="1" id="KW-0433">Leucine-rich repeat</keyword>
<dbReference type="Proteomes" id="UP001371456">
    <property type="component" value="Unassembled WGS sequence"/>
</dbReference>
<sequence>MERIVLSLIVVLFLMVSFSFGNPFCSSHDSLALLQFKHSLNVTDGCDNNEDCPYPKTTSWNSTSMGMDCCRWDGITCDMFTGMSLVWTSVVADLKELFIPIVAFSSFIIFKHLICLVINYLVPYLNRLDIFST</sequence>
<evidence type="ECO:0000256" key="4">
    <source>
        <dbReference type="SAM" id="SignalP"/>
    </source>
</evidence>
<keyword evidence="3" id="KW-0812">Transmembrane</keyword>
<comment type="caution">
    <text evidence="6">The sequence shown here is derived from an EMBL/GenBank/DDBJ whole genome shotgun (WGS) entry which is preliminary data.</text>
</comment>
<gene>
    <name evidence="6" type="ORF">RDI58_002666</name>
</gene>
<evidence type="ECO:0000256" key="2">
    <source>
        <dbReference type="ARBA" id="ARBA00022737"/>
    </source>
</evidence>
<keyword evidence="7" id="KW-1185">Reference proteome</keyword>
<dbReference type="EMBL" id="JBANQN010000001">
    <property type="protein sequence ID" value="KAK6804882.1"/>
    <property type="molecule type" value="Genomic_DNA"/>
</dbReference>
<dbReference type="InterPro" id="IPR013210">
    <property type="entry name" value="LRR_N_plant-typ"/>
</dbReference>
<feature type="chain" id="PRO_5043039998" description="Leucine-rich repeat-containing N-terminal plant-type domain-containing protein" evidence="4">
    <location>
        <begin position="22"/>
        <end position="133"/>
    </location>
</feature>
<dbReference type="AlphaFoldDB" id="A0AAN8UG82"/>
<dbReference type="Gene3D" id="3.80.10.10">
    <property type="entry name" value="Ribonuclease Inhibitor"/>
    <property type="match status" value="1"/>
</dbReference>
<evidence type="ECO:0000256" key="3">
    <source>
        <dbReference type="SAM" id="Phobius"/>
    </source>
</evidence>
<feature type="transmembrane region" description="Helical" evidence="3">
    <location>
        <begin position="97"/>
        <end position="122"/>
    </location>
</feature>
<keyword evidence="3" id="KW-0472">Membrane</keyword>
<keyword evidence="3" id="KW-1133">Transmembrane helix</keyword>
<keyword evidence="4" id="KW-0732">Signal</keyword>
<dbReference type="Pfam" id="PF08263">
    <property type="entry name" value="LRRNT_2"/>
    <property type="match status" value="1"/>
</dbReference>
<reference evidence="6 7" key="1">
    <citation type="submission" date="2024-02" db="EMBL/GenBank/DDBJ databases">
        <title>de novo genome assembly of Solanum bulbocastanum strain 11H21.</title>
        <authorList>
            <person name="Hosaka A.J."/>
        </authorList>
    </citation>
    <scope>NUCLEOTIDE SEQUENCE [LARGE SCALE GENOMIC DNA]</scope>
    <source>
        <tissue evidence="6">Young leaves</tissue>
    </source>
</reference>
<protein>
    <recommendedName>
        <fullName evidence="5">Leucine-rich repeat-containing N-terminal plant-type domain-containing protein</fullName>
    </recommendedName>
</protein>
<proteinExistence type="predicted"/>
<dbReference type="InterPro" id="IPR032675">
    <property type="entry name" value="LRR_dom_sf"/>
</dbReference>
<keyword evidence="2" id="KW-0677">Repeat</keyword>
<name>A0AAN8UG82_SOLBU</name>
<feature type="signal peptide" evidence="4">
    <location>
        <begin position="1"/>
        <end position="21"/>
    </location>
</feature>
<accession>A0AAN8UG82</accession>
<evidence type="ECO:0000313" key="6">
    <source>
        <dbReference type="EMBL" id="KAK6804882.1"/>
    </source>
</evidence>
<evidence type="ECO:0000259" key="5">
    <source>
        <dbReference type="Pfam" id="PF08263"/>
    </source>
</evidence>
<feature type="domain" description="Leucine-rich repeat-containing N-terminal plant-type" evidence="5">
    <location>
        <begin position="27"/>
        <end position="78"/>
    </location>
</feature>